<feature type="region of interest" description="Disordered" evidence="1">
    <location>
        <begin position="1"/>
        <end position="22"/>
    </location>
</feature>
<feature type="compositionally biased region" description="Basic and acidic residues" evidence="1">
    <location>
        <begin position="1"/>
        <end position="10"/>
    </location>
</feature>
<evidence type="ECO:0000313" key="2">
    <source>
        <dbReference type="EMBL" id="PBK60184.1"/>
    </source>
</evidence>
<gene>
    <name evidence="2" type="ORF">ARMSODRAFT_966364</name>
</gene>
<reference evidence="3" key="1">
    <citation type="journal article" date="2017" name="Nat. Ecol. Evol.">
        <title>Genome expansion and lineage-specific genetic innovations in the forest pathogenic fungi Armillaria.</title>
        <authorList>
            <person name="Sipos G."/>
            <person name="Prasanna A.N."/>
            <person name="Walter M.C."/>
            <person name="O'Connor E."/>
            <person name="Balint B."/>
            <person name="Krizsan K."/>
            <person name="Kiss B."/>
            <person name="Hess J."/>
            <person name="Varga T."/>
            <person name="Slot J."/>
            <person name="Riley R."/>
            <person name="Boka B."/>
            <person name="Rigling D."/>
            <person name="Barry K."/>
            <person name="Lee J."/>
            <person name="Mihaltcheva S."/>
            <person name="LaButti K."/>
            <person name="Lipzen A."/>
            <person name="Waldron R."/>
            <person name="Moloney N.M."/>
            <person name="Sperisen C."/>
            <person name="Kredics L."/>
            <person name="Vagvoelgyi C."/>
            <person name="Patrignani A."/>
            <person name="Fitzpatrick D."/>
            <person name="Nagy I."/>
            <person name="Doyle S."/>
            <person name="Anderson J.B."/>
            <person name="Grigoriev I.V."/>
            <person name="Gueldener U."/>
            <person name="Muensterkoetter M."/>
            <person name="Nagy L.G."/>
        </authorList>
    </citation>
    <scope>NUCLEOTIDE SEQUENCE [LARGE SCALE GENOMIC DNA]</scope>
    <source>
        <strain evidence="3">28-4</strain>
    </source>
</reference>
<dbReference type="AlphaFoldDB" id="A0A2H3ATY1"/>
<proteinExistence type="predicted"/>
<sequence length="75" mass="8426">MATEETKKADLLANEGAEKDEEDTINLEVDALRLTGVSLSSMTQSRACKALRERRQRNITTRPKTAKKPRKTCYG</sequence>
<accession>A0A2H3ATY1</accession>
<dbReference type="EMBL" id="KZ293491">
    <property type="protein sequence ID" value="PBK60184.1"/>
    <property type="molecule type" value="Genomic_DNA"/>
</dbReference>
<organism evidence="2 3">
    <name type="scientific">Armillaria solidipes</name>
    <dbReference type="NCBI Taxonomy" id="1076256"/>
    <lineage>
        <taxon>Eukaryota</taxon>
        <taxon>Fungi</taxon>
        <taxon>Dikarya</taxon>
        <taxon>Basidiomycota</taxon>
        <taxon>Agaricomycotina</taxon>
        <taxon>Agaricomycetes</taxon>
        <taxon>Agaricomycetidae</taxon>
        <taxon>Agaricales</taxon>
        <taxon>Marasmiineae</taxon>
        <taxon>Physalacriaceae</taxon>
        <taxon>Armillaria</taxon>
    </lineage>
</organism>
<name>A0A2H3ATY1_9AGAR</name>
<dbReference type="Proteomes" id="UP000218334">
    <property type="component" value="Unassembled WGS sequence"/>
</dbReference>
<evidence type="ECO:0000313" key="3">
    <source>
        <dbReference type="Proteomes" id="UP000218334"/>
    </source>
</evidence>
<protein>
    <submittedName>
        <fullName evidence="2">Uncharacterized protein</fullName>
    </submittedName>
</protein>
<keyword evidence="3" id="KW-1185">Reference proteome</keyword>
<evidence type="ECO:0000256" key="1">
    <source>
        <dbReference type="SAM" id="MobiDB-lite"/>
    </source>
</evidence>